<proteinExistence type="predicted"/>
<dbReference type="EMBL" id="CM000138">
    <property type="protein sequence ID" value="EEE53862.1"/>
    <property type="molecule type" value="Genomic_DNA"/>
</dbReference>
<gene>
    <name evidence="2" type="ORF">OsJ_00351</name>
</gene>
<evidence type="ECO:0000313" key="2">
    <source>
        <dbReference type="EMBL" id="EEE53862.1"/>
    </source>
</evidence>
<name>B9ESU6_ORYSJ</name>
<evidence type="ECO:0000256" key="1">
    <source>
        <dbReference type="SAM" id="Phobius"/>
    </source>
</evidence>
<keyword evidence="1" id="KW-0812">Transmembrane</keyword>
<dbReference type="Pfam" id="PF12442">
    <property type="entry name" value="DUF3681"/>
    <property type="match status" value="1"/>
</dbReference>
<dbReference type="AlphaFoldDB" id="B9ESU6"/>
<feature type="transmembrane region" description="Helical" evidence="1">
    <location>
        <begin position="91"/>
        <end position="111"/>
    </location>
</feature>
<dbReference type="Proteomes" id="UP000007752">
    <property type="component" value="Chromosome 1"/>
</dbReference>
<protein>
    <submittedName>
        <fullName evidence="2">Uncharacterized protein</fullName>
    </submittedName>
</protein>
<sequence>MVNVARLDQADGAVGAASKIAAARALGAFGLATASLAINLAATRGPPSCFGDSAYYHLALVGSFLSGVAQVAAAVWVADDPRGRHAVGKKIMYASIAPLLVAAGLTGAALLCENEYQVMLCISPQPGHDPTITVCTCHRPYSNERIAVVILGDVVVCMICRGDINGFFYLIYDVQHSSSQQLMTEMMKPPLAVATH</sequence>
<reference evidence="2" key="2">
    <citation type="submission" date="2008-12" db="EMBL/GenBank/DDBJ databases">
        <title>Improved gene annotation of the rice (Oryza sativa) genomes.</title>
        <authorList>
            <person name="Wang J."/>
            <person name="Li R."/>
            <person name="Fan W."/>
            <person name="Huang Q."/>
            <person name="Zhang J."/>
            <person name="Zhou Y."/>
            <person name="Hu Y."/>
            <person name="Zi S."/>
            <person name="Li J."/>
            <person name="Ni P."/>
            <person name="Zheng H."/>
            <person name="Zhang Y."/>
            <person name="Zhao M."/>
            <person name="Hao Q."/>
            <person name="McDermott J."/>
            <person name="Samudrala R."/>
            <person name="Kristiansen K."/>
            <person name="Wong G.K.-S."/>
        </authorList>
    </citation>
    <scope>NUCLEOTIDE SEQUENCE</scope>
</reference>
<accession>B9ESU6</accession>
<keyword evidence="1" id="KW-0472">Membrane</keyword>
<feature type="transmembrane region" description="Helical" evidence="1">
    <location>
        <begin position="21"/>
        <end position="42"/>
    </location>
</feature>
<dbReference type="PANTHER" id="PTHR33530">
    <property type="entry name" value="OS01G0147100 PROTEIN"/>
    <property type="match status" value="1"/>
</dbReference>
<reference evidence="2" key="1">
    <citation type="journal article" date="2005" name="PLoS Biol.">
        <title>The genomes of Oryza sativa: a history of duplications.</title>
        <authorList>
            <person name="Yu J."/>
            <person name="Wang J."/>
            <person name="Lin W."/>
            <person name="Li S."/>
            <person name="Li H."/>
            <person name="Zhou J."/>
            <person name="Ni P."/>
            <person name="Dong W."/>
            <person name="Hu S."/>
            <person name="Zeng C."/>
            <person name="Zhang J."/>
            <person name="Zhang Y."/>
            <person name="Li R."/>
            <person name="Xu Z."/>
            <person name="Li S."/>
            <person name="Li X."/>
            <person name="Zheng H."/>
            <person name="Cong L."/>
            <person name="Lin L."/>
            <person name="Yin J."/>
            <person name="Geng J."/>
            <person name="Li G."/>
            <person name="Shi J."/>
            <person name="Liu J."/>
            <person name="Lv H."/>
            <person name="Li J."/>
            <person name="Wang J."/>
            <person name="Deng Y."/>
            <person name="Ran L."/>
            <person name="Shi X."/>
            <person name="Wang X."/>
            <person name="Wu Q."/>
            <person name="Li C."/>
            <person name="Ren X."/>
            <person name="Wang J."/>
            <person name="Wang X."/>
            <person name="Li D."/>
            <person name="Liu D."/>
            <person name="Zhang X."/>
            <person name="Ji Z."/>
            <person name="Zhao W."/>
            <person name="Sun Y."/>
            <person name="Zhang Z."/>
            <person name="Bao J."/>
            <person name="Han Y."/>
            <person name="Dong L."/>
            <person name="Ji J."/>
            <person name="Chen P."/>
            <person name="Wu S."/>
            <person name="Liu J."/>
            <person name="Xiao Y."/>
            <person name="Bu D."/>
            <person name="Tan J."/>
            <person name="Yang L."/>
            <person name="Ye C."/>
            <person name="Zhang J."/>
            <person name="Xu J."/>
            <person name="Zhou Y."/>
            <person name="Yu Y."/>
            <person name="Zhang B."/>
            <person name="Zhuang S."/>
            <person name="Wei H."/>
            <person name="Liu B."/>
            <person name="Lei M."/>
            <person name="Yu H."/>
            <person name="Li Y."/>
            <person name="Xu H."/>
            <person name="Wei S."/>
            <person name="He X."/>
            <person name="Fang L."/>
            <person name="Zhang Z."/>
            <person name="Zhang Y."/>
            <person name="Huang X."/>
            <person name="Su Z."/>
            <person name="Tong W."/>
            <person name="Li J."/>
            <person name="Tong Z."/>
            <person name="Li S."/>
            <person name="Ye J."/>
            <person name="Wang L."/>
            <person name="Fang L."/>
            <person name="Lei T."/>
            <person name="Chen C."/>
            <person name="Chen H."/>
            <person name="Xu Z."/>
            <person name="Li H."/>
            <person name="Huang H."/>
            <person name="Zhang F."/>
            <person name="Xu H."/>
            <person name="Li N."/>
            <person name="Zhao C."/>
            <person name="Li S."/>
            <person name="Dong L."/>
            <person name="Huang Y."/>
            <person name="Li L."/>
            <person name="Xi Y."/>
            <person name="Qi Q."/>
            <person name="Li W."/>
            <person name="Zhang B."/>
            <person name="Hu W."/>
            <person name="Zhang Y."/>
            <person name="Tian X."/>
            <person name="Jiao Y."/>
            <person name="Liang X."/>
            <person name="Jin J."/>
            <person name="Gao L."/>
            <person name="Zheng W."/>
            <person name="Hao B."/>
            <person name="Liu S."/>
            <person name="Wang W."/>
            <person name="Yuan L."/>
            <person name="Cao M."/>
            <person name="McDermott J."/>
            <person name="Samudrala R."/>
            <person name="Wang J."/>
            <person name="Wong G.K."/>
            <person name="Yang H."/>
        </authorList>
    </citation>
    <scope>NUCLEOTIDE SEQUENCE [LARGE SCALE GENOMIC DNA]</scope>
</reference>
<keyword evidence="1" id="KW-1133">Transmembrane helix</keyword>
<organism evidence="2">
    <name type="scientific">Oryza sativa subsp. japonica</name>
    <name type="common">Rice</name>
    <dbReference type="NCBI Taxonomy" id="39947"/>
    <lineage>
        <taxon>Eukaryota</taxon>
        <taxon>Viridiplantae</taxon>
        <taxon>Streptophyta</taxon>
        <taxon>Embryophyta</taxon>
        <taxon>Tracheophyta</taxon>
        <taxon>Spermatophyta</taxon>
        <taxon>Magnoliopsida</taxon>
        <taxon>Liliopsida</taxon>
        <taxon>Poales</taxon>
        <taxon>Poaceae</taxon>
        <taxon>BOP clade</taxon>
        <taxon>Oryzoideae</taxon>
        <taxon>Oryzeae</taxon>
        <taxon>Oryzinae</taxon>
        <taxon>Oryza</taxon>
        <taxon>Oryza sativa</taxon>
    </lineage>
</organism>
<feature type="transmembrane region" description="Helical" evidence="1">
    <location>
        <begin position="54"/>
        <end position="79"/>
    </location>
</feature>
<dbReference type="PANTHER" id="PTHR33530:SF4">
    <property type="entry name" value="OS01G0145800 PROTEIN"/>
    <property type="match status" value="1"/>
</dbReference>
<dbReference type="InterPro" id="IPR022149">
    <property type="entry name" value="DUF3681"/>
</dbReference>